<dbReference type="Proteomes" id="UP000183046">
    <property type="component" value="Unassembled WGS sequence"/>
</dbReference>
<dbReference type="Proteomes" id="UP000189310">
    <property type="component" value="Unassembled WGS sequence"/>
</dbReference>
<dbReference type="AlphaFoldDB" id="A0A1G5PHL7"/>
<dbReference type="PANTHER" id="PTHR43477:SF4">
    <property type="entry name" value="DEHYDROGENASE_REDUCTASE SDR FAMILY MEMBER 6"/>
    <property type="match status" value="1"/>
</dbReference>
<keyword evidence="2" id="KW-0560">Oxidoreductase</keyword>
<dbReference type="InterPro" id="IPR002347">
    <property type="entry name" value="SDR_fam"/>
</dbReference>
<dbReference type="CDD" id="cd05368">
    <property type="entry name" value="DHRS6_like_SDR_c"/>
    <property type="match status" value="1"/>
</dbReference>
<comment type="caution">
    <text evidence="5">The sequence shown here is derived from an EMBL/GenBank/DDBJ whole genome shotgun (WGS) entry which is preliminary data.</text>
</comment>
<dbReference type="GO" id="GO:0016491">
    <property type="term" value="F:oxidoreductase activity"/>
    <property type="evidence" value="ECO:0007669"/>
    <property type="project" value="UniProtKB-KW"/>
</dbReference>
<evidence type="ECO:0000313" key="7">
    <source>
        <dbReference type="Proteomes" id="UP000189310"/>
    </source>
</evidence>
<dbReference type="InterPro" id="IPR036291">
    <property type="entry name" value="NAD(P)-bd_dom_sf"/>
</dbReference>
<keyword evidence="7" id="KW-1185">Reference proteome</keyword>
<dbReference type="EMBL" id="MTLN01000003">
    <property type="protein sequence ID" value="ONN72098.1"/>
    <property type="molecule type" value="Genomic_DNA"/>
</dbReference>
<protein>
    <submittedName>
        <fullName evidence="5">2-keto-3-deoxy-L-fuconate dehydrogenase</fullName>
    </submittedName>
    <submittedName>
        <fullName evidence="4">NAD(P)-dependent oxidoreductase</fullName>
    </submittedName>
</protein>
<dbReference type="Pfam" id="PF13561">
    <property type="entry name" value="adh_short_C2"/>
    <property type="match status" value="1"/>
</dbReference>
<keyword evidence="3" id="KW-0520">NAD</keyword>
<proteinExistence type="inferred from homology"/>
<dbReference type="SUPFAM" id="SSF51735">
    <property type="entry name" value="NAD(P)-binding Rossmann-fold domains"/>
    <property type="match status" value="1"/>
</dbReference>
<reference evidence="5" key="1">
    <citation type="submission" date="2016-10" db="EMBL/GenBank/DDBJ databases">
        <authorList>
            <person name="Varghese N."/>
            <person name="Submissions S."/>
        </authorList>
    </citation>
    <scope>NUCLEOTIDE SEQUENCE</scope>
    <source>
        <strain evidence="5">DSM 15758</strain>
    </source>
</reference>
<evidence type="ECO:0000313" key="4">
    <source>
        <dbReference type="EMBL" id="ONN72098.1"/>
    </source>
</evidence>
<accession>A0A1G5PHL7</accession>
<evidence type="ECO:0000256" key="1">
    <source>
        <dbReference type="ARBA" id="ARBA00006484"/>
    </source>
</evidence>
<dbReference type="PRINTS" id="PR00080">
    <property type="entry name" value="SDRFAMILY"/>
</dbReference>
<reference evidence="6" key="2">
    <citation type="submission" date="2016-10" db="EMBL/GenBank/DDBJ databases">
        <authorList>
            <person name="de Groot N.N."/>
        </authorList>
    </citation>
    <scope>NUCLEOTIDE SEQUENCE [LARGE SCALE GENOMIC DNA]</scope>
    <source>
        <strain evidence="6">DSM 15758</strain>
    </source>
</reference>
<dbReference type="EMBL" id="FMWB01000046">
    <property type="protein sequence ID" value="SCZ48994.1"/>
    <property type="molecule type" value="Genomic_DNA"/>
</dbReference>
<dbReference type="OrthoDB" id="9806974at2"/>
<reference evidence="4 7" key="3">
    <citation type="submission" date="2017-01" db="EMBL/GenBank/DDBJ databases">
        <title>Pseudomonas psychrotolerans genome sequencing and assembly.</title>
        <authorList>
            <person name="Vyas B."/>
            <person name="Mayilraj S."/>
        </authorList>
    </citation>
    <scope>NUCLEOTIDE SEQUENCE [LARGE SCALE GENOMIC DNA]</scope>
    <source>
        <strain evidence="4 7">SDS18</strain>
    </source>
</reference>
<dbReference type="eggNOG" id="COG1028">
    <property type="taxonomic scope" value="Bacteria"/>
</dbReference>
<name>A0A1G5PHL7_9PSED</name>
<gene>
    <name evidence="4" type="ORF">BVL52_07085</name>
    <name evidence="5" type="ORF">SAMN05216279_1463</name>
</gene>
<dbReference type="Gene3D" id="3.40.50.720">
    <property type="entry name" value="NAD(P)-binding Rossmann-like Domain"/>
    <property type="match status" value="1"/>
</dbReference>
<evidence type="ECO:0000313" key="6">
    <source>
        <dbReference type="Proteomes" id="UP000183046"/>
    </source>
</evidence>
<dbReference type="PANTHER" id="PTHR43477">
    <property type="entry name" value="DIHYDROANTICAPSIN 7-DEHYDROGENASE"/>
    <property type="match status" value="1"/>
</dbReference>
<dbReference type="RefSeq" id="WP_027600111.1">
    <property type="nucleotide sequence ID" value="NZ_CP189647.1"/>
</dbReference>
<evidence type="ECO:0000256" key="2">
    <source>
        <dbReference type="ARBA" id="ARBA00023002"/>
    </source>
</evidence>
<comment type="similarity">
    <text evidence="1">Belongs to the short-chain dehydrogenases/reductases (SDR) family.</text>
</comment>
<dbReference type="PROSITE" id="PS00061">
    <property type="entry name" value="ADH_SHORT"/>
    <property type="match status" value="1"/>
</dbReference>
<sequence>MSHAGKRVLVTAAGQGIGRATALAFHRAGAEVIATDINAAALDSLEGLHTRVLDVTDAAAVTALVADLGSLDVLFNCAGYVHAGSILDCDEDAWRFSFELNATAMYRMIRAVLPGMLAQGGGCIINMASIASSLKGVANRCAYGASKAAVIGLTKSVAADYVGQGIRCNAICPGTVDSPSLHQRIADQAAREGRSEAEVQAAFAARQPMGRVGRPEEIAALALYLASDAAAFVTGTAQVIDGGWSV</sequence>
<dbReference type="InterPro" id="IPR051122">
    <property type="entry name" value="SDR_DHRS6-like"/>
</dbReference>
<evidence type="ECO:0000313" key="5">
    <source>
        <dbReference type="EMBL" id="SCZ48994.1"/>
    </source>
</evidence>
<evidence type="ECO:0000256" key="3">
    <source>
        <dbReference type="ARBA" id="ARBA00023027"/>
    </source>
</evidence>
<dbReference type="InterPro" id="IPR020904">
    <property type="entry name" value="Sc_DH/Rdtase_CS"/>
</dbReference>
<dbReference type="PRINTS" id="PR00081">
    <property type="entry name" value="GDHRDH"/>
</dbReference>
<dbReference type="FunFam" id="3.40.50.720:FF:000084">
    <property type="entry name" value="Short-chain dehydrogenase reductase"/>
    <property type="match status" value="1"/>
</dbReference>
<organism evidence="5 6">
    <name type="scientific">Pseudomonas oryzihabitans</name>
    <dbReference type="NCBI Taxonomy" id="47885"/>
    <lineage>
        <taxon>Bacteria</taxon>
        <taxon>Pseudomonadati</taxon>
        <taxon>Pseudomonadota</taxon>
        <taxon>Gammaproteobacteria</taxon>
        <taxon>Pseudomonadales</taxon>
        <taxon>Pseudomonadaceae</taxon>
        <taxon>Pseudomonas</taxon>
    </lineage>
</organism>